<evidence type="ECO:0000313" key="2">
    <source>
        <dbReference type="EMBL" id="CAL6055180.1"/>
    </source>
</evidence>
<comment type="caution">
    <text evidence="1">The sequence shown here is derived from an EMBL/GenBank/DDBJ whole genome shotgun (WGS) entry which is preliminary data.</text>
</comment>
<sequence length="859" mass="100553">MKAQIDLYCNILLSDDESKKIFEQITISSDQELLDFIALVDEVAADHAESELEKLFNLLKSKLPIFVSPEATEKLFQLILKHSKCTFSKTALVNILDKLPITLSFDQQLKLLTQMAKAPRVVYCNKSVRRILSKHLHFAPTDLFTFEHSFRLHFALIECFTQENDPEVLFNVFNYLYKLKVNNYLSFVQNRTLEHFVYSQNDSYSAGRLKNMSTANPEQQILQQMDELNQLHFNFLSDYTPISFTQLPEHTISNSDLQNALKKCLIQPGTQFELYQLLTERMHEVEAHERKMLLEIMEAALKYNFEAQKNVMNAKGNNFQEFMHDVYKMSGFDAEIVEEFNNSQDIKGNHTTEAAQQNEEQMKQIADLFSLTSYGFTIDLYYYVVNLFIFDFHTENYIETCKNILKYLVVEENTAQLCLEQIIRDFEFEKDDIKLKEGCLQLILLFQYNLPYQMRLSEVVERIADKLTQEIQADSFIYYKIFYLIFDHIQSGIYSEKLFAKISKEVEISHVINDLITKQGKYDIQHLTGLITLLYKEQVMEIQQSGISWIDKYVNCVKHNQSIKISEIINDVVMVKFFVQQKLVEVEFDGIDASKIDLQTVRLFNAEQLKAMFGTGENIPEQTYINLINQTKSYCFQGDLIQKYYASSKSFEYINAFAIYLAFDSARVQEYAKNYQSESVNLFLVILSLQNRRVSTPEMEWILTRLNQENIDYACLVHSISLLVYNQYFPKLMSNFNSLDHLALCVINLKEDQLKFVSTEPFQSTLDLTQVNIVKALTILVKNNRIQNKDITKYIVDVLGTNETLFKAQLKLLEQMVKTHSYEQNEKNEIVHKLNQFLESDNESTRNQVRKVRLCWMRK</sequence>
<keyword evidence="3" id="KW-1185">Reference proteome</keyword>
<organism evidence="1">
    <name type="scientific">Hexamita inflata</name>
    <dbReference type="NCBI Taxonomy" id="28002"/>
    <lineage>
        <taxon>Eukaryota</taxon>
        <taxon>Metamonada</taxon>
        <taxon>Diplomonadida</taxon>
        <taxon>Hexamitidae</taxon>
        <taxon>Hexamitinae</taxon>
        <taxon>Hexamita</taxon>
    </lineage>
</organism>
<reference evidence="2 3" key="2">
    <citation type="submission" date="2024-07" db="EMBL/GenBank/DDBJ databases">
        <authorList>
            <person name="Akdeniz Z."/>
        </authorList>
    </citation>
    <scope>NUCLEOTIDE SEQUENCE [LARGE SCALE GENOMIC DNA]</scope>
</reference>
<dbReference type="EMBL" id="CAXDID020000205">
    <property type="protein sequence ID" value="CAL6055180.1"/>
    <property type="molecule type" value="Genomic_DNA"/>
</dbReference>
<proteinExistence type="predicted"/>
<evidence type="ECO:0000313" key="1">
    <source>
        <dbReference type="EMBL" id="CAI9914732.1"/>
    </source>
</evidence>
<name>A0AA86N881_9EUKA</name>
<gene>
    <name evidence="1" type="ORF">HINF_LOCUS2377</name>
    <name evidence="2" type="ORF">HINF_LOCUS46420</name>
</gene>
<accession>A0AA86N881</accession>
<reference evidence="1" key="1">
    <citation type="submission" date="2023-06" db="EMBL/GenBank/DDBJ databases">
        <authorList>
            <person name="Kurt Z."/>
        </authorList>
    </citation>
    <scope>NUCLEOTIDE SEQUENCE</scope>
</reference>
<protein>
    <submittedName>
        <fullName evidence="1">Uncharacterized protein</fullName>
    </submittedName>
</protein>
<evidence type="ECO:0000313" key="3">
    <source>
        <dbReference type="Proteomes" id="UP001642409"/>
    </source>
</evidence>
<dbReference type="Proteomes" id="UP001642409">
    <property type="component" value="Unassembled WGS sequence"/>
</dbReference>
<dbReference type="AlphaFoldDB" id="A0AA86N881"/>
<dbReference type="EMBL" id="CATOUU010000056">
    <property type="protein sequence ID" value="CAI9914732.1"/>
    <property type="molecule type" value="Genomic_DNA"/>
</dbReference>